<dbReference type="Proteomes" id="UP000549394">
    <property type="component" value="Unassembled WGS sequence"/>
</dbReference>
<keyword evidence="2 8" id="KW-0812">Transmembrane</keyword>
<feature type="transmembrane region" description="Helical" evidence="8">
    <location>
        <begin position="76"/>
        <end position="98"/>
    </location>
</feature>
<feature type="domain" description="G-protein coupled receptors family 1 profile" evidence="9">
    <location>
        <begin position="55"/>
        <end position="334"/>
    </location>
</feature>
<feature type="transmembrane region" description="Helical" evidence="8">
    <location>
        <begin position="273"/>
        <end position="293"/>
    </location>
</feature>
<dbReference type="EMBL" id="CAJFCJ010000027">
    <property type="protein sequence ID" value="CAD5125505.1"/>
    <property type="molecule type" value="Genomic_DNA"/>
</dbReference>
<feature type="transmembrane region" description="Helical" evidence="8">
    <location>
        <begin position="223"/>
        <end position="243"/>
    </location>
</feature>
<dbReference type="GO" id="GO:0005886">
    <property type="term" value="C:plasma membrane"/>
    <property type="evidence" value="ECO:0007669"/>
    <property type="project" value="TreeGrafter"/>
</dbReference>
<dbReference type="PANTHER" id="PTHR24243:SF208">
    <property type="entry name" value="PYROKININ-1 RECEPTOR"/>
    <property type="match status" value="1"/>
</dbReference>
<reference evidence="10 11" key="1">
    <citation type="submission" date="2020-08" db="EMBL/GenBank/DDBJ databases">
        <authorList>
            <person name="Hejnol A."/>
        </authorList>
    </citation>
    <scope>NUCLEOTIDE SEQUENCE [LARGE SCALE GENOMIC DNA]</scope>
</reference>
<dbReference type="PROSITE" id="PS50262">
    <property type="entry name" value="G_PROTEIN_RECEP_F1_2"/>
    <property type="match status" value="1"/>
</dbReference>
<dbReference type="AlphaFoldDB" id="A0A7I8WBI3"/>
<keyword evidence="7" id="KW-0807">Transducer</keyword>
<feature type="transmembrane region" description="Helical" evidence="8">
    <location>
        <begin position="118"/>
        <end position="139"/>
    </location>
</feature>
<dbReference type="CDD" id="cd00637">
    <property type="entry name" value="7tm_classA_rhodopsin-like"/>
    <property type="match status" value="1"/>
</dbReference>
<evidence type="ECO:0000256" key="3">
    <source>
        <dbReference type="ARBA" id="ARBA00022989"/>
    </source>
</evidence>
<gene>
    <name evidence="10" type="ORF">DGYR_LOCUS12872</name>
</gene>
<evidence type="ECO:0000256" key="1">
    <source>
        <dbReference type="ARBA" id="ARBA00004141"/>
    </source>
</evidence>
<dbReference type="Gene3D" id="1.20.1070.10">
    <property type="entry name" value="Rhodopsin 7-helix transmembrane proteins"/>
    <property type="match status" value="1"/>
</dbReference>
<proteinExistence type="predicted"/>
<feature type="transmembrane region" description="Helical" evidence="8">
    <location>
        <begin position="39"/>
        <end position="64"/>
    </location>
</feature>
<evidence type="ECO:0000259" key="9">
    <source>
        <dbReference type="PROSITE" id="PS50262"/>
    </source>
</evidence>
<name>A0A7I8WBI3_9ANNE</name>
<dbReference type="SUPFAM" id="SSF81321">
    <property type="entry name" value="Family A G protein-coupled receptor-like"/>
    <property type="match status" value="1"/>
</dbReference>
<evidence type="ECO:0000313" key="10">
    <source>
        <dbReference type="EMBL" id="CAD5125505.1"/>
    </source>
</evidence>
<evidence type="ECO:0000256" key="8">
    <source>
        <dbReference type="SAM" id="Phobius"/>
    </source>
</evidence>
<evidence type="ECO:0000256" key="4">
    <source>
        <dbReference type="ARBA" id="ARBA00023040"/>
    </source>
</evidence>
<sequence length="379" mass="43254">MELNEFVENSTVLEENSKDVIYLDEISAAKLLYKESSKALLTIVMPFILGLGLVTNLSFIFVFVRIPRIRNVTTMYLINLACSDMTYLSFVIGDKILRYSSSPFSADYSAWGEYGCKLITGVIFIPHYISEFTITLFTVERYITICQPLKRAYFCSRTRTLIFIACVWLLSFALSIPCLYFIEGRMFNIIWTSSNTDYERPSKYLKCGVRPVKFTGGLTLQCYALQTIPFFFTFIVTGILNIIMIRELNESAKTSISLGADKKAKSVTERKDIIKMLVVTSLIFYSFVLPYFIDDLINAVTYLGDWKTIKLPTDFLQLARFLAYTNSAINPIIYGAVSSRYRQAFMEAFCPFLSSNSTSTIDNRVNTVHDNDTADNTYM</sequence>
<dbReference type="Pfam" id="PF00001">
    <property type="entry name" value="7tm_1"/>
    <property type="match status" value="1"/>
</dbReference>
<dbReference type="PANTHER" id="PTHR24243">
    <property type="entry name" value="G-PROTEIN COUPLED RECEPTOR"/>
    <property type="match status" value="1"/>
</dbReference>
<keyword evidence="4" id="KW-0297">G-protein coupled receptor</keyword>
<dbReference type="InterPro" id="IPR000276">
    <property type="entry name" value="GPCR_Rhodpsn"/>
</dbReference>
<evidence type="ECO:0000256" key="2">
    <source>
        <dbReference type="ARBA" id="ARBA00022692"/>
    </source>
</evidence>
<comment type="subcellular location">
    <subcellularLocation>
        <location evidence="1">Membrane</location>
        <topology evidence="1">Multi-pass membrane protein</topology>
    </subcellularLocation>
</comment>
<feature type="transmembrane region" description="Helical" evidence="8">
    <location>
        <begin position="160"/>
        <end position="182"/>
    </location>
</feature>
<protein>
    <submittedName>
        <fullName evidence="10">DgyrCDS13714</fullName>
    </submittedName>
</protein>
<evidence type="ECO:0000256" key="6">
    <source>
        <dbReference type="ARBA" id="ARBA00023170"/>
    </source>
</evidence>
<dbReference type="GO" id="GO:0004930">
    <property type="term" value="F:G protein-coupled receptor activity"/>
    <property type="evidence" value="ECO:0007669"/>
    <property type="project" value="UniProtKB-KW"/>
</dbReference>
<accession>A0A7I8WBI3</accession>
<comment type="caution">
    <text evidence="10">The sequence shown here is derived from an EMBL/GenBank/DDBJ whole genome shotgun (WGS) entry which is preliminary data.</text>
</comment>
<evidence type="ECO:0000256" key="5">
    <source>
        <dbReference type="ARBA" id="ARBA00023136"/>
    </source>
</evidence>
<evidence type="ECO:0000313" key="11">
    <source>
        <dbReference type="Proteomes" id="UP000549394"/>
    </source>
</evidence>
<keyword evidence="5 8" id="KW-0472">Membrane</keyword>
<organism evidence="10 11">
    <name type="scientific">Dimorphilus gyrociliatus</name>
    <dbReference type="NCBI Taxonomy" id="2664684"/>
    <lineage>
        <taxon>Eukaryota</taxon>
        <taxon>Metazoa</taxon>
        <taxon>Spiralia</taxon>
        <taxon>Lophotrochozoa</taxon>
        <taxon>Annelida</taxon>
        <taxon>Polychaeta</taxon>
        <taxon>Polychaeta incertae sedis</taxon>
        <taxon>Dinophilidae</taxon>
        <taxon>Dimorphilus</taxon>
    </lineage>
</organism>
<dbReference type="InterPro" id="IPR017452">
    <property type="entry name" value="GPCR_Rhodpsn_7TM"/>
</dbReference>
<keyword evidence="3 8" id="KW-1133">Transmembrane helix</keyword>
<keyword evidence="6" id="KW-0675">Receptor</keyword>
<dbReference type="OrthoDB" id="9996086at2759"/>
<dbReference type="PRINTS" id="PR00237">
    <property type="entry name" value="GPCRRHODOPSN"/>
</dbReference>
<keyword evidence="11" id="KW-1185">Reference proteome</keyword>
<evidence type="ECO:0000256" key="7">
    <source>
        <dbReference type="ARBA" id="ARBA00023224"/>
    </source>
</evidence>